<dbReference type="EMBL" id="PVLV01000691">
    <property type="protein sequence ID" value="PRH75747.1"/>
    <property type="molecule type" value="Genomic_DNA"/>
</dbReference>
<organism evidence="1 2">
    <name type="scientific">Streptomyces solincola</name>
    <dbReference type="NCBI Taxonomy" id="2100817"/>
    <lineage>
        <taxon>Bacteria</taxon>
        <taxon>Bacillati</taxon>
        <taxon>Actinomycetota</taxon>
        <taxon>Actinomycetes</taxon>
        <taxon>Kitasatosporales</taxon>
        <taxon>Streptomycetaceae</taxon>
        <taxon>Streptomyces</taxon>
    </lineage>
</organism>
<dbReference type="RefSeq" id="WP_105871872.1">
    <property type="nucleotide sequence ID" value="NZ_PVLV01000691.1"/>
</dbReference>
<dbReference type="OrthoDB" id="9925321at2"/>
<sequence length="72" mass="7628">MNAPGAQAALTTYVAACGPAEADEPEAWQASDLVTDVLLLFAPDDAEQILHRAERDYAAEQPDVTPVYPAAD</sequence>
<keyword evidence="2" id="KW-1185">Reference proteome</keyword>
<name>A0A2S9PMX9_9ACTN</name>
<reference evidence="1 2" key="1">
    <citation type="submission" date="2018-03" db="EMBL/GenBank/DDBJ databases">
        <title>Novel Streptomyces sp. from soil.</title>
        <authorList>
            <person name="Tan G.Y.A."/>
            <person name="Lee Z.Y."/>
        </authorList>
    </citation>
    <scope>NUCLEOTIDE SEQUENCE [LARGE SCALE GENOMIC DNA]</scope>
    <source>
        <strain evidence="1 2">ST5x</strain>
    </source>
</reference>
<dbReference type="AlphaFoldDB" id="A0A2S9PMX9"/>
<proteinExistence type="predicted"/>
<evidence type="ECO:0000313" key="2">
    <source>
        <dbReference type="Proteomes" id="UP000239322"/>
    </source>
</evidence>
<evidence type="ECO:0000313" key="1">
    <source>
        <dbReference type="EMBL" id="PRH75747.1"/>
    </source>
</evidence>
<protein>
    <submittedName>
        <fullName evidence="1">Uncharacterized protein</fullName>
    </submittedName>
</protein>
<dbReference type="Proteomes" id="UP000239322">
    <property type="component" value="Unassembled WGS sequence"/>
</dbReference>
<accession>A0A2S9PMX9</accession>
<comment type="caution">
    <text evidence="1">The sequence shown here is derived from an EMBL/GenBank/DDBJ whole genome shotgun (WGS) entry which is preliminary data.</text>
</comment>
<gene>
    <name evidence="1" type="ORF">C6N75_29345</name>
</gene>